<dbReference type="InterPro" id="IPR001387">
    <property type="entry name" value="Cro/C1-type_HTH"/>
</dbReference>
<gene>
    <name evidence="2" type="ORF">ACRB68_28170</name>
</gene>
<dbReference type="CDD" id="cd00093">
    <property type="entry name" value="HTH_XRE"/>
    <property type="match status" value="1"/>
</dbReference>
<dbReference type="SUPFAM" id="SSF47413">
    <property type="entry name" value="lambda repressor-like DNA-binding domains"/>
    <property type="match status" value="1"/>
</dbReference>
<reference evidence="2 3" key="1">
    <citation type="submission" date="2019-10" db="EMBL/GenBank/DDBJ databases">
        <title>Actinomadura rubteroloni sp. nov. and Actinomadura macrotermitis sp. nov., isolated from the gut of fungus growing-termite Macrotermes natalensis.</title>
        <authorList>
            <person name="Benndorf R."/>
            <person name="Martin K."/>
            <person name="Kuefner M."/>
            <person name="De Beer W."/>
            <person name="Kaster A.-K."/>
            <person name="Vollmers J."/>
            <person name="Poulsen M."/>
            <person name="Beemelmanns C."/>
        </authorList>
    </citation>
    <scope>NUCLEOTIDE SEQUENCE [LARGE SCALE GENOMIC DNA]</scope>
    <source>
        <strain evidence="2 3">RB68</strain>
    </source>
</reference>
<dbReference type="Proteomes" id="UP000487268">
    <property type="component" value="Unassembled WGS sequence"/>
</dbReference>
<accession>A0A7K0BU81</accession>
<protein>
    <recommendedName>
        <fullName evidence="1">DUF5753 domain-containing protein</fullName>
    </recommendedName>
</protein>
<proteinExistence type="predicted"/>
<sequence>MPSSSSSSAQAARQRLAEQLRRMRQGARISGVRFAELAGWQDSSNVSKIERGMRPASADHVRLWCRICGASRQRTEELLAEQAAVARMWISYQQLNRGGLTAAQKSVREEYEQLRLARSYQNTVIPGLLQTRRYTEAALRQVCVEQGVTADDLAGAVAERMDRQRVLRRVDARWWFVMEEDVLWYRPFAVEIHRAQLAHLLTVMRLPTVRLGVIPRSADRRNVSPAESFDVTDTELVTVELTSGYLSVTVPEEIAMYLRAWERLSALAVHGKPAAALIERALRGLAGQDGV</sequence>
<dbReference type="Gene3D" id="1.10.260.40">
    <property type="entry name" value="lambda repressor-like DNA-binding domains"/>
    <property type="match status" value="1"/>
</dbReference>
<organism evidence="2 3">
    <name type="scientific">Actinomadura macrotermitis</name>
    <dbReference type="NCBI Taxonomy" id="2585200"/>
    <lineage>
        <taxon>Bacteria</taxon>
        <taxon>Bacillati</taxon>
        <taxon>Actinomycetota</taxon>
        <taxon>Actinomycetes</taxon>
        <taxon>Streptosporangiales</taxon>
        <taxon>Thermomonosporaceae</taxon>
        <taxon>Actinomadura</taxon>
    </lineage>
</organism>
<evidence type="ECO:0000313" key="2">
    <source>
        <dbReference type="EMBL" id="MQY04755.1"/>
    </source>
</evidence>
<dbReference type="Pfam" id="PF19054">
    <property type="entry name" value="DUF5753"/>
    <property type="match status" value="1"/>
</dbReference>
<feature type="domain" description="DUF5753" evidence="1">
    <location>
        <begin position="117"/>
        <end position="280"/>
    </location>
</feature>
<keyword evidence="3" id="KW-1185">Reference proteome</keyword>
<dbReference type="EMBL" id="WEGH01000002">
    <property type="protein sequence ID" value="MQY04755.1"/>
    <property type="molecule type" value="Genomic_DNA"/>
</dbReference>
<dbReference type="RefSeq" id="WP_153532927.1">
    <property type="nucleotide sequence ID" value="NZ_WEGH01000002.1"/>
</dbReference>
<dbReference type="InterPro" id="IPR043917">
    <property type="entry name" value="DUF5753"/>
</dbReference>
<dbReference type="InterPro" id="IPR010982">
    <property type="entry name" value="Lambda_DNA-bd_dom_sf"/>
</dbReference>
<evidence type="ECO:0000313" key="3">
    <source>
        <dbReference type="Proteomes" id="UP000487268"/>
    </source>
</evidence>
<dbReference type="OrthoDB" id="4966777at2"/>
<dbReference type="AlphaFoldDB" id="A0A7K0BU81"/>
<comment type="caution">
    <text evidence="2">The sequence shown here is derived from an EMBL/GenBank/DDBJ whole genome shotgun (WGS) entry which is preliminary data.</text>
</comment>
<dbReference type="GO" id="GO:0003677">
    <property type="term" value="F:DNA binding"/>
    <property type="evidence" value="ECO:0007669"/>
    <property type="project" value="InterPro"/>
</dbReference>
<dbReference type="Pfam" id="PF13560">
    <property type="entry name" value="HTH_31"/>
    <property type="match status" value="1"/>
</dbReference>
<name>A0A7K0BU81_9ACTN</name>
<evidence type="ECO:0000259" key="1">
    <source>
        <dbReference type="Pfam" id="PF19054"/>
    </source>
</evidence>